<feature type="chain" id="PRO_5035595104" evidence="2">
    <location>
        <begin position="17"/>
        <end position="191"/>
    </location>
</feature>
<gene>
    <name evidence="3" type="ORF">BOKJ2_LOCUS13200</name>
</gene>
<proteinExistence type="predicted"/>
<keyword evidence="1" id="KW-0472">Membrane</keyword>
<sequence>MLPILGILLLSQLCYGHDAVTSSPRLACNSTYLCSEADRQLWLQKRDQAKRIRRLIEISKIGAYVLKENLNVLEARNQLCADINTGGFLFNNESDHWPMACLSVGNSHNSTCSPAPPMDEVFNYMKASQWRDLLRNARQEMGCSASEVVAVQEVSELYVCRERCTHSGIGYFQSLLIMLGVFMTLITLNMN</sequence>
<keyword evidence="1" id="KW-0812">Transmembrane</keyword>
<dbReference type="AlphaFoldDB" id="A0A811LKX8"/>
<evidence type="ECO:0000313" key="3">
    <source>
        <dbReference type="EMBL" id="CAD5229141.1"/>
    </source>
</evidence>
<keyword evidence="1" id="KW-1133">Transmembrane helix</keyword>
<dbReference type="EMBL" id="CAJFCW020000006">
    <property type="protein sequence ID" value="CAG9125880.1"/>
    <property type="molecule type" value="Genomic_DNA"/>
</dbReference>
<comment type="caution">
    <text evidence="3">The sequence shown here is derived from an EMBL/GenBank/DDBJ whole genome shotgun (WGS) entry which is preliminary data.</text>
</comment>
<reference evidence="3" key="1">
    <citation type="submission" date="2020-09" db="EMBL/GenBank/DDBJ databases">
        <authorList>
            <person name="Kikuchi T."/>
        </authorList>
    </citation>
    <scope>NUCLEOTIDE SEQUENCE</scope>
    <source>
        <strain evidence="3">SH1</strain>
    </source>
</reference>
<keyword evidence="4" id="KW-1185">Reference proteome</keyword>
<evidence type="ECO:0000256" key="1">
    <source>
        <dbReference type="SAM" id="Phobius"/>
    </source>
</evidence>
<keyword evidence="2" id="KW-0732">Signal</keyword>
<accession>A0A811LKX8</accession>
<feature type="signal peptide" evidence="2">
    <location>
        <begin position="1"/>
        <end position="16"/>
    </location>
</feature>
<evidence type="ECO:0000313" key="4">
    <source>
        <dbReference type="Proteomes" id="UP000614601"/>
    </source>
</evidence>
<dbReference type="OrthoDB" id="5790750at2759"/>
<protein>
    <submittedName>
        <fullName evidence="3">Uncharacterized protein</fullName>
    </submittedName>
</protein>
<name>A0A811LKX8_9BILA</name>
<dbReference type="EMBL" id="CAJFDH010000006">
    <property type="protein sequence ID" value="CAD5229141.1"/>
    <property type="molecule type" value="Genomic_DNA"/>
</dbReference>
<feature type="transmembrane region" description="Helical" evidence="1">
    <location>
        <begin position="169"/>
        <end position="188"/>
    </location>
</feature>
<evidence type="ECO:0000256" key="2">
    <source>
        <dbReference type="SAM" id="SignalP"/>
    </source>
</evidence>
<dbReference type="Proteomes" id="UP000783686">
    <property type="component" value="Unassembled WGS sequence"/>
</dbReference>
<dbReference type="Proteomes" id="UP000614601">
    <property type="component" value="Unassembled WGS sequence"/>
</dbReference>
<organism evidence="3 4">
    <name type="scientific">Bursaphelenchus okinawaensis</name>
    <dbReference type="NCBI Taxonomy" id="465554"/>
    <lineage>
        <taxon>Eukaryota</taxon>
        <taxon>Metazoa</taxon>
        <taxon>Ecdysozoa</taxon>
        <taxon>Nematoda</taxon>
        <taxon>Chromadorea</taxon>
        <taxon>Rhabditida</taxon>
        <taxon>Tylenchina</taxon>
        <taxon>Tylenchomorpha</taxon>
        <taxon>Aphelenchoidea</taxon>
        <taxon>Aphelenchoididae</taxon>
        <taxon>Bursaphelenchus</taxon>
    </lineage>
</organism>